<dbReference type="InterPro" id="IPR013094">
    <property type="entry name" value="AB_hydrolase_3"/>
</dbReference>
<name>A0ABV7ZUU6_9CORY</name>
<dbReference type="InterPro" id="IPR002168">
    <property type="entry name" value="Lipase_GDXG_HIS_AS"/>
</dbReference>
<dbReference type="PROSITE" id="PS01173">
    <property type="entry name" value="LIPASE_GDXG_HIS"/>
    <property type="match status" value="1"/>
</dbReference>
<organism evidence="4 5">
    <name type="scientific">Corynebacterium hansenii</name>
    <dbReference type="NCBI Taxonomy" id="394964"/>
    <lineage>
        <taxon>Bacteria</taxon>
        <taxon>Bacillati</taxon>
        <taxon>Actinomycetota</taxon>
        <taxon>Actinomycetes</taxon>
        <taxon>Mycobacteriales</taxon>
        <taxon>Corynebacteriaceae</taxon>
        <taxon>Corynebacterium</taxon>
    </lineage>
</organism>
<keyword evidence="5" id="KW-1185">Reference proteome</keyword>
<dbReference type="Gene3D" id="3.40.50.1820">
    <property type="entry name" value="alpha/beta hydrolase"/>
    <property type="match status" value="1"/>
</dbReference>
<evidence type="ECO:0000256" key="1">
    <source>
        <dbReference type="ARBA" id="ARBA00010515"/>
    </source>
</evidence>
<keyword evidence="2 4" id="KW-0378">Hydrolase</keyword>
<evidence type="ECO:0000259" key="3">
    <source>
        <dbReference type="Pfam" id="PF07859"/>
    </source>
</evidence>
<evidence type="ECO:0000313" key="5">
    <source>
        <dbReference type="Proteomes" id="UP001595751"/>
    </source>
</evidence>
<comment type="caution">
    <text evidence="4">The sequence shown here is derived from an EMBL/GenBank/DDBJ whole genome shotgun (WGS) entry which is preliminary data.</text>
</comment>
<dbReference type="EMBL" id="JBHRZN010000004">
    <property type="protein sequence ID" value="MFC3850905.1"/>
    <property type="molecule type" value="Genomic_DNA"/>
</dbReference>
<proteinExistence type="inferred from homology"/>
<feature type="domain" description="Alpha/beta hydrolase fold-3" evidence="3">
    <location>
        <begin position="116"/>
        <end position="333"/>
    </location>
</feature>
<gene>
    <name evidence="4" type="ORF">ACFORJ_12125</name>
</gene>
<dbReference type="GO" id="GO:0016787">
    <property type="term" value="F:hydrolase activity"/>
    <property type="evidence" value="ECO:0007669"/>
    <property type="project" value="UniProtKB-KW"/>
</dbReference>
<dbReference type="PANTHER" id="PTHR48081">
    <property type="entry name" value="AB HYDROLASE SUPERFAMILY PROTEIN C4A8.06C"/>
    <property type="match status" value="1"/>
</dbReference>
<dbReference type="InterPro" id="IPR050300">
    <property type="entry name" value="GDXG_lipolytic_enzyme"/>
</dbReference>
<accession>A0ABV7ZUU6</accession>
<comment type="similarity">
    <text evidence="1">Belongs to the 'GDXG' lipolytic enzyme family.</text>
</comment>
<dbReference type="Pfam" id="PF07859">
    <property type="entry name" value="Abhydrolase_3"/>
    <property type="match status" value="1"/>
</dbReference>
<protein>
    <submittedName>
        <fullName evidence="4">Alpha/beta hydrolase</fullName>
    </submittedName>
</protein>
<dbReference type="PANTHER" id="PTHR48081:SF8">
    <property type="entry name" value="ALPHA_BETA HYDROLASE FOLD-3 DOMAIN-CONTAINING PROTEIN-RELATED"/>
    <property type="match status" value="1"/>
</dbReference>
<reference evidence="5" key="1">
    <citation type="journal article" date="2019" name="Int. J. Syst. Evol. Microbiol.">
        <title>The Global Catalogue of Microorganisms (GCM) 10K type strain sequencing project: providing services to taxonomists for standard genome sequencing and annotation.</title>
        <authorList>
            <consortium name="The Broad Institute Genomics Platform"/>
            <consortium name="The Broad Institute Genome Sequencing Center for Infectious Disease"/>
            <person name="Wu L."/>
            <person name="Ma J."/>
        </authorList>
    </citation>
    <scope>NUCLEOTIDE SEQUENCE [LARGE SCALE GENOMIC DNA]</scope>
    <source>
        <strain evidence="5">CCUG 53252</strain>
    </source>
</reference>
<dbReference type="Proteomes" id="UP001595751">
    <property type="component" value="Unassembled WGS sequence"/>
</dbReference>
<dbReference type="RefSeq" id="WP_290287993.1">
    <property type="nucleotide sequence ID" value="NZ_CP047211.1"/>
</dbReference>
<dbReference type="InterPro" id="IPR029058">
    <property type="entry name" value="AB_hydrolase_fold"/>
</dbReference>
<evidence type="ECO:0000313" key="4">
    <source>
        <dbReference type="EMBL" id="MFC3850905.1"/>
    </source>
</evidence>
<sequence length="361" mass="38036">MNHRPDPLTRIIARAGRGIMALPAPVLRLVARPPRNGRGYLLDADVAMSLAMLERLGPAKGIREIPAAKARKGLDREAYLAAGPRPKIRTRGEIIAGVGVRRYFGFPLADATAPVVMYLHGGGWALGSLDSHDAPCLRLAESAGVDVVSVDYRLAPEHPFPAGLDDAMAVYAALVGDGPGPHRRVAVMGDSAGANLAAAVCLEAKRLGLPQPALQGLIVPVTDVAAWIGGRDAWTGSGREFETGYFLASADMAGFADLYIGDGTRDSASPELAVDPRVSPLYAEDLSGLAPAFVALAGFDPLRDEGEAYAARLADAGVPVTVKMHRGLVHPFLNSPGLWRASRRAIDELAGAVRLALEVRQ</sequence>
<evidence type="ECO:0000256" key="2">
    <source>
        <dbReference type="ARBA" id="ARBA00022801"/>
    </source>
</evidence>
<dbReference type="SUPFAM" id="SSF53474">
    <property type="entry name" value="alpha/beta-Hydrolases"/>
    <property type="match status" value="1"/>
</dbReference>